<dbReference type="Proteomes" id="UP001221597">
    <property type="component" value="Chromosome"/>
</dbReference>
<gene>
    <name evidence="1" type="ORF">P9989_01830</name>
</gene>
<accession>A0ABY8J187</accession>
<evidence type="ECO:0000313" key="2">
    <source>
        <dbReference type="Proteomes" id="UP001221597"/>
    </source>
</evidence>
<organism evidence="1 2">
    <name type="scientific">Halobacillus naozhouensis</name>
    <dbReference type="NCBI Taxonomy" id="554880"/>
    <lineage>
        <taxon>Bacteria</taxon>
        <taxon>Bacillati</taxon>
        <taxon>Bacillota</taxon>
        <taxon>Bacilli</taxon>
        <taxon>Bacillales</taxon>
        <taxon>Bacillaceae</taxon>
        <taxon>Halobacillus</taxon>
    </lineage>
</organism>
<dbReference type="EMBL" id="CP121671">
    <property type="protein sequence ID" value="WFT75173.1"/>
    <property type="molecule type" value="Genomic_DNA"/>
</dbReference>
<dbReference type="RefSeq" id="WP_283077142.1">
    <property type="nucleotide sequence ID" value="NZ_CP121671.1"/>
</dbReference>
<sequence length="475" mass="53778">MKSRKLKWGGIAILLITFAVAVQLSMDKGTKPKLTQETLPSMTQVNLPDNVKTAKSKDEVSQFYEKLTPGIMKAKTLGIVSSPNQEYSIPQHKGSLFLNHVWYTRNRILIYYSYDLSIIKDYKHKKNMEELPAAIADVQMEALDGDLPMQSLKVLITDPEHSIAYNGKLYTYATIPPVRLKNNTSFRNRKGVPFDQTVLTALHVEVNGDRYKTDAAPIHFTYEPGDSILRTAKLKKTYQEKGLSIELKKAEAGLTETRIILDMNHQSLPITNFFQASIKSNYGEEKEVRFLAPYGENQEMYVAEFPPFEKMPDSLTFQLEQVGLKSDDGYSFTVDVTDFKENIGKNSKGKVVDVHQKVAALHNTHVYLKKKIYHLPGQSRFIFTFKPTREEQAISLAPHDSFVMGTDYSQKPVIVENDQGSKDEVHVFSPDHKSLNISVSAHSIMGADELTFTVKEAAISQRINHEFTFDLKTAK</sequence>
<protein>
    <submittedName>
        <fullName evidence="1">Uncharacterized protein</fullName>
    </submittedName>
</protein>
<reference evidence="1 2" key="1">
    <citation type="submission" date="2023-04" db="EMBL/GenBank/DDBJ databases">
        <title>Genome sequence of Halobacillus naozhouensis KACC 21980.</title>
        <authorList>
            <person name="Kim S."/>
            <person name="Heo J."/>
            <person name="Kwon S.-W."/>
        </authorList>
    </citation>
    <scope>NUCLEOTIDE SEQUENCE [LARGE SCALE GENOMIC DNA]</scope>
    <source>
        <strain evidence="1 2">KCTC 13234</strain>
    </source>
</reference>
<keyword evidence="2" id="KW-1185">Reference proteome</keyword>
<proteinExistence type="predicted"/>
<name>A0ABY8J187_9BACI</name>
<evidence type="ECO:0000313" key="1">
    <source>
        <dbReference type="EMBL" id="WFT75173.1"/>
    </source>
</evidence>